<protein>
    <submittedName>
        <fullName evidence="1">Phage tail protein</fullName>
    </submittedName>
</protein>
<proteinExistence type="predicted"/>
<keyword evidence="2" id="KW-1185">Reference proteome</keyword>
<evidence type="ECO:0000313" key="1">
    <source>
        <dbReference type="EMBL" id="PKQ81853.1"/>
    </source>
</evidence>
<name>A0A2N3J647_AERSO</name>
<dbReference type="EMBL" id="NQMM01000012">
    <property type="protein sequence ID" value="PKQ81853.1"/>
    <property type="molecule type" value="Genomic_DNA"/>
</dbReference>
<dbReference type="Proteomes" id="UP000233467">
    <property type="component" value="Unassembled WGS sequence"/>
</dbReference>
<dbReference type="Pfam" id="PF09684">
    <property type="entry name" value="Tail_P2_I"/>
    <property type="match status" value="1"/>
</dbReference>
<evidence type="ECO:0000313" key="2">
    <source>
        <dbReference type="Proteomes" id="UP000233467"/>
    </source>
</evidence>
<dbReference type="RefSeq" id="WP_101323596.1">
    <property type="nucleotide sequence ID" value="NZ_NQMM01000012.1"/>
</dbReference>
<gene>
    <name evidence="1" type="ORF">CJP16_03395</name>
</gene>
<organism evidence="1 2">
    <name type="scientific">Aeromonas sobria</name>
    <dbReference type="NCBI Taxonomy" id="646"/>
    <lineage>
        <taxon>Bacteria</taxon>
        <taxon>Pseudomonadati</taxon>
        <taxon>Pseudomonadota</taxon>
        <taxon>Gammaproteobacteria</taxon>
        <taxon>Aeromonadales</taxon>
        <taxon>Aeromonadaceae</taxon>
        <taxon>Aeromonas</taxon>
    </lineage>
</organism>
<comment type="caution">
    <text evidence="1">The sequence shown here is derived from an EMBL/GenBank/DDBJ whole genome shotgun (WGS) entry which is preliminary data.</text>
</comment>
<reference evidence="1 2" key="1">
    <citation type="journal article" date="2017" name="Front. Microbiol.">
        <title>Strong Genomic and Phenotypic Heterogeneity in the Aeromonas sobria Species Complex.</title>
        <authorList>
            <person name="Gauthier J."/>
            <person name="Vincent A.T."/>
            <person name="Charette S.J."/>
            <person name="Derome N."/>
        </authorList>
    </citation>
    <scope>NUCLEOTIDE SEQUENCE [LARGE SCALE GENOMIC DNA]</scope>
    <source>
        <strain evidence="1 2">TM18</strain>
    </source>
</reference>
<dbReference type="InterPro" id="IPR006521">
    <property type="entry name" value="Tail_protein_I"/>
</dbReference>
<dbReference type="AlphaFoldDB" id="A0A2N3J647"/>
<sequence>MTKAKELNHQELAPELPESQAPWWEDGKTIADGVQEPAFLAKGIMAFWRRIRGWLLQPLAQQDPLTCSEAMLALLAWERDITRFKGEPLDLFRKRVKFAFINAKDSGEVAGFKRIFERLGIGWCELHERQDGNPWDVITIEVADSALTQNQQLMETLIQHYGRTCRRYRFQVLYPAMGYLHTGRIDMGHQVFAATLNKPACKGYLRAGQIHFIQHVFGATLPRKES</sequence>
<accession>A0A2N3J647</accession>